<organism evidence="1">
    <name type="scientific">CrAss-like virus sp. ctYsL76</name>
    <dbReference type="NCBI Taxonomy" id="2826826"/>
    <lineage>
        <taxon>Viruses</taxon>
        <taxon>Duplodnaviria</taxon>
        <taxon>Heunggongvirae</taxon>
        <taxon>Uroviricota</taxon>
        <taxon>Caudoviricetes</taxon>
        <taxon>Crassvirales</taxon>
    </lineage>
</organism>
<accession>A0A8S5QMS9</accession>
<sequence>MSVKIYDKEQQKWVIFPGTVGAPGKDAYIIAQENGYTGTKEEYTKLLVSIPTFMTTVNEAIENIKTVEIPTQIKESIVNDLESTSIDKSLSANQGKVLKDMIANLANLRIEVVDQLPSIGETNVIYLVNKTGSAPDVHDEYVFVNDAWEKIGNTEIDLSNYYTKQEIDEKEIDWTKVTGKPTSYNPTVHTHTVSQITDAGSLASKNKVAKSDLDFDIQDEIIVDSALDETSIHPVQNGVITTALNTKLDNSSLDDYYNKTEIDSKISSTGDVKSSGNFITDNLILGAGAKSIKDSGINITSFALRSEIPVLDGYATQQWVNEQGFSTENTWRPIKVGNTTLDDNTTTLTITNGDGIDFVFKDGSLSINNTNPTKYILPVATAEILGGIKTNVTEVEVDNDLPVSTLDDGTAYVTVTKHAIVDALEYIPANVSNIPETLPNPYGLNITANNTTTTYTGASAETINLDIFSKKLPILTNAGDAGKPGIFFTTDTTTDINIVARVTQDQPDAIVVVPASVGVSISGCAQSKDVELLKKAVNGTHKCFCIT</sequence>
<evidence type="ECO:0000313" key="1">
    <source>
        <dbReference type="EMBL" id="DAE20053.1"/>
    </source>
</evidence>
<evidence type="ECO:0008006" key="2">
    <source>
        <dbReference type="Google" id="ProtNLM"/>
    </source>
</evidence>
<name>A0A8S5QMS9_9CAUD</name>
<dbReference type="EMBL" id="BK015689">
    <property type="protein sequence ID" value="DAE20053.1"/>
    <property type="molecule type" value="Genomic_DNA"/>
</dbReference>
<protein>
    <recommendedName>
        <fullName evidence="2">Tail fiber protein</fullName>
    </recommendedName>
</protein>
<proteinExistence type="predicted"/>
<reference evidence="1" key="1">
    <citation type="journal article" date="2021" name="Proc. Natl. Acad. Sci. U.S.A.">
        <title>A Catalog of Tens of Thousands of Viruses from Human Metagenomes Reveals Hidden Associations with Chronic Diseases.</title>
        <authorList>
            <person name="Tisza M.J."/>
            <person name="Buck C.B."/>
        </authorList>
    </citation>
    <scope>NUCLEOTIDE SEQUENCE</scope>
    <source>
        <strain evidence="1">CtYsL76</strain>
    </source>
</reference>
<dbReference type="Pfam" id="PF22337">
    <property type="entry name" value="Phage_fiber_rpt"/>
    <property type="match status" value="1"/>
</dbReference>
<dbReference type="InterPro" id="IPR054500">
    <property type="entry name" value="Phage_fiber_rpt"/>
</dbReference>